<proteinExistence type="predicted"/>
<organism evidence="1 2">
    <name type="scientific">Desmophyllum pertusum</name>
    <dbReference type="NCBI Taxonomy" id="174260"/>
    <lineage>
        <taxon>Eukaryota</taxon>
        <taxon>Metazoa</taxon>
        <taxon>Cnidaria</taxon>
        <taxon>Anthozoa</taxon>
        <taxon>Hexacorallia</taxon>
        <taxon>Scleractinia</taxon>
        <taxon>Caryophylliina</taxon>
        <taxon>Caryophylliidae</taxon>
        <taxon>Desmophyllum</taxon>
    </lineage>
</organism>
<dbReference type="PANTHER" id="PTHR15396">
    <property type="entry name" value="RIBONUCLEASE P PROTEIN SUBUNIT P40"/>
    <property type="match status" value="1"/>
</dbReference>
<dbReference type="AlphaFoldDB" id="A0A9W9YE81"/>
<dbReference type="GO" id="GO:0001682">
    <property type="term" value="P:tRNA 5'-leader removal"/>
    <property type="evidence" value="ECO:0007669"/>
    <property type="project" value="InterPro"/>
</dbReference>
<accession>A0A9W9YE81</accession>
<name>A0A9W9YE81_9CNID</name>
<comment type="caution">
    <text evidence="1">The sequence shown here is derived from an EMBL/GenBank/DDBJ whole genome shotgun (WGS) entry which is preliminary data.</text>
</comment>
<gene>
    <name evidence="1" type="primary">RPP40</name>
    <name evidence="1" type="ORF">OS493_009958</name>
</gene>
<dbReference type="PANTHER" id="PTHR15396:SF1">
    <property type="entry name" value="RIBONUCLEASE P PROTEIN SUBUNIT P40"/>
    <property type="match status" value="1"/>
</dbReference>
<keyword evidence="2" id="KW-1185">Reference proteome</keyword>
<reference evidence="1" key="1">
    <citation type="submission" date="2023-01" db="EMBL/GenBank/DDBJ databases">
        <title>Genome assembly of the deep-sea coral Lophelia pertusa.</title>
        <authorList>
            <person name="Herrera S."/>
            <person name="Cordes E."/>
        </authorList>
    </citation>
    <scope>NUCLEOTIDE SEQUENCE</scope>
    <source>
        <strain evidence="1">USNM1676648</strain>
        <tissue evidence="1">Polyp</tissue>
    </source>
</reference>
<dbReference type="GO" id="GO:0004526">
    <property type="term" value="F:ribonuclease P activity"/>
    <property type="evidence" value="ECO:0007669"/>
    <property type="project" value="UniProtKB-EC"/>
</dbReference>
<keyword evidence="1" id="KW-0378">Hydrolase</keyword>
<evidence type="ECO:0000313" key="2">
    <source>
        <dbReference type="Proteomes" id="UP001163046"/>
    </source>
</evidence>
<dbReference type="GO" id="GO:0030681">
    <property type="term" value="C:multimeric ribonuclease P complex"/>
    <property type="evidence" value="ECO:0007669"/>
    <property type="project" value="TreeGrafter"/>
</dbReference>
<dbReference type="GO" id="GO:0000172">
    <property type="term" value="C:ribonuclease MRP complex"/>
    <property type="evidence" value="ECO:0007669"/>
    <property type="project" value="TreeGrafter"/>
</dbReference>
<dbReference type="GO" id="GO:0000171">
    <property type="term" value="F:ribonuclease MRP activity"/>
    <property type="evidence" value="ECO:0007669"/>
    <property type="project" value="TreeGrafter"/>
</dbReference>
<dbReference type="EMBL" id="MU827781">
    <property type="protein sequence ID" value="KAJ7337106.1"/>
    <property type="molecule type" value="Genomic_DNA"/>
</dbReference>
<evidence type="ECO:0000313" key="1">
    <source>
        <dbReference type="EMBL" id="KAJ7337106.1"/>
    </source>
</evidence>
<dbReference type="OrthoDB" id="63112at2759"/>
<protein>
    <submittedName>
        <fullName evidence="1">Ribonuclease P protein subunit p40</fullName>
        <ecNumber evidence="1">3.1.26.5</ecNumber>
    </submittedName>
</protein>
<dbReference type="Proteomes" id="UP001163046">
    <property type="component" value="Unassembled WGS sequence"/>
</dbReference>
<dbReference type="Pfam" id="PF08584">
    <property type="entry name" value="Ribonuc_P_40"/>
    <property type="match status" value="1"/>
</dbReference>
<dbReference type="InterPro" id="IPR013893">
    <property type="entry name" value="RNase_P_Rpp40"/>
</dbReference>
<dbReference type="EC" id="3.1.26.5" evidence="1"/>
<dbReference type="GO" id="GO:0000447">
    <property type="term" value="P:endonucleolytic cleavage in ITS1 to separate SSU-rRNA from 5.8S rRNA and LSU-rRNA from tricistronic rRNA transcript (SSU-rRNA, 5.8S rRNA, LSU-rRNA)"/>
    <property type="evidence" value="ECO:0007669"/>
    <property type="project" value="TreeGrafter"/>
</dbReference>
<sequence>MADGKAFSTPKRRLTIEKYSFQDEKERYRRHIEEHPFNHAVEIVIPDVLLGNVNECFQSPSPTQHHCCLIQLPVHAFTEVEFINTFIKNGQFIALSWETRIDSGNCAAILPTGVLILSLDKDTYEQLGLTGKPSAFQKKHRFIVEVNLAAPSFVPGKKLYERVRWCLKDKLELTFKFLMSWTNEAGNLSTGTIHSFFNSYNGQMVRNEVNTQRAPNYKKAPNISYDRSSLTEDKMGPENCDVCDCMSFLSGLAVLLAELIAPDSYVSTLACPEPSRDLKELITHRWTGMITSNSIISMIHSVRNLIKSNDVPWIALTVWGFTDCPVTWKQNEHGHFLSGENFYTFVIFPNDQYWLYTAMGSHDIGL</sequence>